<dbReference type="InterPro" id="IPR011528">
    <property type="entry name" value="NERD"/>
</dbReference>
<gene>
    <name evidence="3" type="ORF">SAMN02745249_00200</name>
</gene>
<dbReference type="STRING" id="1121025.SAMN02745249_00200"/>
<reference evidence="3 4" key="1">
    <citation type="submission" date="2016-11" db="EMBL/GenBank/DDBJ databases">
        <authorList>
            <person name="Jaros S."/>
            <person name="Januszkiewicz K."/>
            <person name="Wedrychowicz H."/>
        </authorList>
    </citation>
    <scope>NUCLEOTIDE SEQUENCE [LARGE SCALE GENOMIC DNA]</scope>
    <source>
        <strain evidence="3 4">DSM 15692</strain>
    </source>
</reference>
<evidence type="ECO:0000313" key="4">
    <source>
        <dbReference type="Proteomes" id="UP000184128"/>
    </source>
</evidence>
<dbReference type="Proteomes" id="UP000184128">
    <property type="component" value="Unassembled WGS sequence"/>
</dbReference>
<name>A0A1M4SJ67_9LACT</name>
<dbReference type="AlphaFoldDB" id="A0A1M4SJ67"/>
<dbReference type="SUPFAM" id="SSF52980">
    <property type="entry name" value="Restriction endonuclease-like"/>
    <property type="match status" value="1"/>
</dbReference>
<keyword evidence="1" id="KW-0378">Hydrolase</keyword>
<evidence type="ECO:0000259" key="2">
    <source>
        <dbReference type="PROSITE" id="PS50965"/>
    </source>
</evidence>
<sequence length="339" mass="39472">MEKIETAVQKAFDKYPTRLEVLRELLKREGLEQDKNLREDYLRLEKGAEGEQDLVNYLEKYGEAHWVILRNVWLDFYGEFEIDLLLITRGGLYSFEVKNYSGNLELIDSQCRMNGHSIGQNPFSQAQKVPVQLKEMFKHQSRHPEIQGVLVFIGENNHVTIQDQVSGIQVLCRNELMHYIWQIARQERNYLGYPVEVDTVLAALRSYEIGKPSKEKEIPQTAKEYLRKGVCCCYCGSFDVKAKNGYVICSCGMHEPKTEAILRTICEYGIIYHEKNLTTTGLTDFFDGFITRKTISRYLNKYFERVGSYKGAEYLNKKKSIADVCQNFDLKESKYLKIR</sequence>
<evidence type="ECO:0000256" key="1">
    <source>
        <dbReference type="ARBA" id="ARBA00022801"/>
    </source>
</evidence>
<dbReference type="Pfam" id="PF08378">
    <property type="entry name" value="NERD"/>
    <property type="match status" value="1"/>
</dbReference>
<evidence type="ECO:0000313" key="3">
    <source>
        <dbReference type="EMBL" id="SHE32229.1"/>
    </source>
</evidence>
<dbReference type="RefSeq" id="WP_073294849.1">
    <property type="nucleotide sequence ID" value="NZ_FQUF01000003.1"/>
</dbReference>
<feature type="domain" description="NERD" evidence="2">
    <location>
        <begin position="46"/>
        <end position="156"/>
    </location>
</feature>
<accession>A0A1M4SJ67</accession>
<keyword evidence="4" id="KW-1185">Reference proteome</keyword>
<dbReference type="InterPro" id="IPR011335">
    <property type="entry name" value="Restrct_endonuc-II-like"/>
</dbReference>
<proteinExistence type="predicted"/>
<dbReference type="OrthoDB" id="2138816at2"/>
<dbReference type="PROSITE" id="PS50965">
    <property type="entry name" value="NERD"/>
    <property type="match status" value="1"/>
</dbReference>
<organism evidence="3 4">
    <name type="scientific">Atopostipes suicloacalis DSM 15692</name>
    <dbReference type="NCBI Taxonomy" id="1121025"/>
    <lineage>
        <taxon>Bacteria</taxon>
        <taxon>Bacillati</taxon>
        <taxon>Bacillota</taxon>
        <taxon>Bacilli</taxon>
        <taxon>Lactobacillales</taxon>
        <taxon>Carnobacteriaceae</taxon>
        <taxon>Atopostipes</taxon>
    </lineage>
</organism>
<dbReference type="GO" id="GO:0016787">
    <property type="term" value="F:hydrolase activity"/>
    <property type="evidence" value="ECO:0007669"/>
    <property type="project" value="UniProtKB-KW"/>
</dbReference>
<dbReference type="EMBL" id="FQUF01000003">
    <property type="protein sequence ID" value="SHE32229.1"/>
    <property type="molecule type" value="Genomic_DNA"/>
</dbReference>
<protein>
    <submittedName>
        <fullName evidence="3">Nuclease-related domain-containing protein</fullName>
    </submittedName>
</protein>